<dbReference type="EMBL" id="KV417330">
    <property type="protein sequence ID" value="KZO91042.1"/>
    <property type="molecule type" value="Genomic_DNA"/>
</dbReference>
<feature type="compositionally biased region" description="Basic and acidic residues" evidence="1">
    <location>
        <begin position="13"/>
        <end position="28"/>
    </location>
</feature>
<gene>
    <name evidence="2" type="ORF">CALVIDRAFT_531118</name>
</gene>
<sequence>MSKDVAGVITAENEAREPSILHSDLEHDSEPEDGQGRTSAIRNRDNQRVIHEENIGAADEDTTANHGEVDPRISDPAQAPAQANATFFDAANIMSRDEPVWPFSPHWLNAEYDDKESGCEWLRCTRVEIDLYDDEHPATYPPDEWEESVRWAQPRVFIDCMGALSTEPNWDAAIPPAITTTLDDTWLSIYPQQYTRKLRDKHAFIGFPWEHHYYHIGECQNRQYSLSAFRESTAIHLDLPQLKELNQTWIESYEDWADRCPWKAEDQYFSKYQPFLVILKYGQNAEINLRDEGWTELASVWDRKYDMARISRFTVALAIVQEATNDWSEPVGVVADANRVLNHFKNANGTTRELKMFPLAFTKTACNIQSKTLPNFLAEEVQKINNEFASDAGVAAGQQTVVSGASYQLYACPKIKLRPTAATRTDLRLGRMTAALVGCGLGGTRFNTVSKLIRRIERKSPFERTADRLLNGNTLIGARSEPEFVLFPNQLPAASRNARGIIKVLKRFLALYWQKAADVRSVLLVFRPGVWPKLMLSSAFMFNLAAQRIWADAMKQSLNGRFAVAWQLIEAMSICERNMILAQSGNQIIMDRRVYGASGMLERYRETGFPSTTEEFWPCDHESNALMIDSSRWPQPRDGAKLALLGWWAASKNWGEAAANVR</sequence>
<dbReference type="Proteomes" id="UP000076738">
    <property type="component" value="Unassembled WGS sequence"/>
</dbReference>
<proteinExistence type="predicted"/>
<name>A0A167GYH7_CALVF</name>
<protein>
    <submittedName>
        <fullName evidence="2">Uncharacterized protein</fullName>
    </submittedName>
</protein>
<accession>A0A167GYH7</accession>
<reference evidence="2 3" key="1">
    <citation type="journal article" date="2016" name="Mol. Biol. Evol.">
        <title>Comparative Genomics of Early-Diverging Mushroom-Forming Fungi Provides Insights into the Origins of Lignocellulose Decay Capabilities.</title>
        <authorList>
            <person name="Nagy L.G."/>
            <person name="Riley R."/>
            <person name="Tritt A."/>
            <person name="Adam C."/>
            <person name="Daum C."/>
            <person name="Floudas D."/>
            <person name="Sun H."/>
            <person name="Yadav J.S."/>
            <person name="Pangilinan J."/>
            <person name="Larsson K.H."/>
            <person name="Matsuura K."/>
            <person name="Barry K."/>
            <person name="Labutti K."/>
            <person name="Kuo R."/>
            <person name="Ohm R.A."/>
            <person name="Bhattacharya S.S."/>
            <person name="Shirouzu T."/>
            <person name="Yoshinaga Y."/>
            <person name="Martin F.M."/>
            <person name="Grigoriev I.V."/>
            <person name="Hibbett D.S."/>
        </authorList>
    </citation>
    <scope>NUCLEOTIDE SEQUENCE [LARGE SCALE GENOMIC DNA]</scope>
    <source>
        <strain evidence="2 3">TUFC12733</strain>
    </source>
</reference>
<evidence type="ECO:0000313" key="2">
    <source>
        <dbReference type="EMBL" id="KZO91042.1"/>
    </source>
</evidence>
<dbReference type="AlphaFoldDB" id="A0A167GYH7"/>
<dbReference type="OrthoDB" id="2736611at2759"/>
<keyword evidence="3" id="KW-1185">Reference proteome</keyword>
<feature type="region of interest" description="Disordered" evidence="1">
    <location>
        <begin position="1"/>
        <end position="47"/>
    </location>
</feature>
<evidence type="ECO:0000256" key="1">
    <source>
        <dbReference type="SAM" id="MobiDB-lite"/>
    </source>
</evidence>
<evidence type="ECO:0000313" key="3">
    <source>
        <dbReference type="Proteomes" id="UP000076738"/>
    </source>
</evidence>
<organism evidence="2 3">
    <name type="scientific">Calocera viscosa (strain TUFC12733)</name>
    <dbReference type="NCBI Taxonomy" id="1330018"/>
    <lineage>
        <taxon>Eukaryota</taxon>
        <taxon>Fungi</taxon>
        <taxon>Dikarya</taxon>
        <taxon>Basidiomycota</taxon>
        <taxon>Agaricomycotina</taxon>
        <taxon>Dacrymycetes</taxon>
        <taxon>Dacrymycetales</taxon>
        <taxon>Dacrymycetaceae</taxon>
        <taxon>Calocera</taxon>
    </lineage>
</organism>